<dbReference type="InterPro" id="IPR028082">
    <property type="entry name" value="Peripla_BP_I"/>
</dbReference>
<sequence>MINRMKKISYVLSFLVLYFISNNVLGQTDYQGQFLIGKNFLKEGKYQQAMDVFLPLTKESEENKFEAYSAYYYSLAALKSGKLNEGKAMVMQIRQRYPDWDKIEDVNYLYANLYFEQQRYFQAIKILSSLNSKELKQDADKQKNYYLQKAPLDTLKNLQKLFPNDAVIAKNLINKLSYTQLNEKDKMLLEYLRQEFKLEKEDLQATRASVKKQEYHVAVLFPFMEKQLSSETWGKSYQYVFELYEGMKIAIDSLKKDGVSIVLHPYDTEKDDAKVAQILKSPELVNMDLIIGPIFPANYPLSAEFSLRNKISGINPLSNNIKFVEGNPYVFLFQSSLEAQAGRAAEMAAAKFPVEPMSVGTGKKANTAPERKNVYIFFGQENRDSLLATRYRDSISLKGFAVTQFEKVAKDKLKNMQKLLSDSAKLLGVNHIFIAANDQVIAANFISQMEISKFSTPVITRQEWLQFPLLTFEQFERRNVHFINPDYIDYDSYAVQSFRNTFLKKAYIIPEIYAYQGYDMMRFFGNALKNFGNVFGSGLSAQGFTRGYTLYGYNFTNSNSNLFVPIVKFEGNKMVVANSVDQIK</sequence>
<organism evidence="1 2">
    <name type="scientific">Sporocytophaga myxococcoides</name>
    <dbReference type="NCBI Taxonomy" id="153721"/>
    <lineage>
        <taxon>Bacteria</taxon>
        <taxon>Pseudomonadati</taxon>
        <taxon>Bacteroidota</taxon>
        <taxon>Cytophagia</taxon>
        <taxon>Cytophagales</taxon>
        <taxon>Cytophagaceae</taxon>
        <taxon>Sporocytophaga</taxon>
    </lineage>
</organism>
<proteinExistence type="predicted"/>
<dbReference type="SUPFAM" id="SSF48452">
    <property type="entry name" value="TPR-like"/>
    <property type="match status" value="1"/>
</dbReference>
<evidence type="ECO:0008006" key="3">
    <source>
        <dbReference type="Google" id="ProtNLM"/>
    </source>
</evidence>
<keyword evidence="2" id="KW-1185">Reference proteome</keyword>
<accession>A0A098LF52</accession>
<dbReference type="STRING" id="153721.MYP_2320"/>
<evidence type="ECO:0000313" key="1">
    <source>
        <dbReference type="EMBL" id="GAL85092.1"/>
    </source>
</evidence>
<protein>
    <recommendedName>
        <fullName evidence="3">Leucine-binding protein domain-containing protein</fullName>
    </recommendedName>
</protein>
<dbReference type="OrthoDB" id="1490998at2"/>
<dbReference type="AlphaFoldDB" id="A0A098LF52"/>
<dbReference type="Proteomes" id="UP000030185">
    <property type="component" value="Unassembled WGS sequence"/>
</dbReference>
<dbReference type="Gene3D" id="1.25.40.10">
    <property type="entry name" value="Tetratricopeptide repeat domain"/>
    <property type="match status" value="1"/>
</dbReference>
<gene>
    <name evidence="1" type="ORF">MYP_2320</name>
</gene>
<dbReference type="Gene3D" id="3.40.50.2300">
    <property type="match status" value="2"/>
</dbReference>
<dbReference type="eggNOG" id="COG0683">
    <property type="taxonomic scope" value="Bacteria"/>
</dbReference>
<reference evidence="1 2" key="1">
    <citation type="submission" date="2014-09" db="EMBL/GenBank/DDBJ databases">
        <title>Sporocytophaga myxococcoides PG-01 genome sequencing.</title>
        <authorList>
            <person name="Liu L."/>
            <person name="Gao P.J."/>
            <person name="Chen G.J."/>
            <person name="Wang L.S."/>
        </authorList>
    </citation>
    <scope>NUCLEOTIDE SEQUENCE [LARGE SCALE GENOMIC DNA]</scope>
    <source>
        <strain evidence="1 2">PG-01</strain>
    </source>
</reference>
<dbReference type="EMBL" id="BBLT01000004">
    <property type="protein sequence ID" value="GAL85092.1"/>
    <property type="molecule type" value="Genomic_DNA"/>
</dbReference>
<name>A0A098LF52_9BACT</name>
<dbReference type="InterPro" id="IPR011990">
    <property type="entry name" value="TPR-like_helical_dom_sf"/>
</dbReference>
<comment type="caution">
    <text evidence="1">The sequence shown here is derived from an EMBL/GenBank/DDBJ whole genome shotgun (WGS) entry which is preliminary data.</text>
</comment>
<dbReference type="SUPFAM" id="SSF53822">
    <property type="entry name" value="Periplasmic binding protein-like I"/>
    <property type="match status" value="1"/>
</dbReference>
<evidence type="ECO:0000313" key="2">
    <source>
        <dbReference type="Proteomes" id="UP000030185"/>
    </source>
</evidence>